<dbReference type="GO" id="GO:0005737">
    <property type="term" value="C:cytoplasm"/>
    <property type="evidence" value="ECO:0007669"/>
    <property type="project" value="TreeGrafter"/>
</dbReference>
<organism evidence="4 5">
    <name type="scientific">Choiromyces venosus 120613-1</name>
    <dbReference type="NCBI Taxonomy" id="1336337"/>
    <lineage>
        <taxon>Eukaryota</taxon>
        <taxon>Fungi</taxon>
        <taxon>Dikarya</taxon>
        <taxon>Ascomycota</taxon>
        <taxon>Pezizomycotina</taxon>
        <taxon>Pezizomycetes</taxon>
        <taxon>Pezizales</taxon>
        <taxon>Tuberaceae</taxon>
        <taxon>Choiromyces</taxon>
    </lineage>
</organism>
<accession>A0A3N4KCS0</accession>
<feature type="compositionally biased region" description="Polar residues" evidence="2">
    <location>
        <begin position="1"/>
        <end position="20"/>
    </location>
</feature>
<gene>
    <name evidence="4" type="ORF">L873DRAFT_1824860</name>
</gene>
<evidence type="ECO:0000256" key="2">
    <source>
        <dbReference type="SAM" id="MobiDB-lite"/>
    </source>
</evidence>
<name>A0A3N4KCS0_9PEZI</name>
<proteinExistence type="inferred from homology"/>
<dbReference type="Proteomes" id="UP000276215">
    <property type="component" value="Unassembled WGS sequence"/>
</dbReference>
<dbReference type="Gene3D" id="3.30.200.20">
    <property type="entry name" value="Phosphorylase Kinase, domain 1"/>
    <property type="match status" value="1"/>
</dbReference>
<feature type="compositionally biased region" description="Low complexity" evidence="2">
    <location>
        <begin position="517"/>
        <end position="542"/>
    </location>
</feature>
<evidence type="ECO:0000313" key="4">
    <source>
        <dbReference type="EMBL" id="RPB06201.1"/>
    </source>
</evidence>
<dbReference type="AlphaFoldDB" id="A0A3N4KCS0"/>
<dbReference type="InterPro" id="IPR011009">
    <property type="entry name" value="Kinase-like_dom_sf"/>
</dbReference>
<dbReference type="OrthoDB" id="10267235at2759"/>
<dbReference type="PANTHER" id="PTHR22603:SF93">
    <property type="entry name" value="RE24176P"/>
    <property type="match status" value="1"/>
</dbReference>
<keyword evidence="4" id="KW-0808">Transferase</keyword>
<feature type="compositionally biased region" description="Basic and acidic residues" evidence="2">
    <location>
        <begin position="57"/>
        <end position="80"/>
    </location>
</feature>
<dbReference type="EMBL" id="ML120351">
    <property type="protein sequence ID" value="RPB06201.1"/>
    <property type="molecule type" value="Genomic_DNA"/>
</dbReference>
<dbReference type="CDD" id="cd05157">
    <property type="entry name" value="ETNK_euk"/>
    <property type="match status" value="1"/>
</dbReference>
<sequence length="673" mass="75695">MPGSNSSLSTNPRDTQSQKSYLIEDNAGGQENQDGWHYAPTHEQHRPSTGGVPNREQSAKLAERVKEWLHSEKQRQEGRREKKRSAKKAIYQALHMHRPPVEGELMDNLDIASSPNSSGDEETQNSLNQLEAILSSIRVSSSTTPSCRQSASGRRGSSGRSRARSLMGNASDTDYASDGEPVVPACEVHLKTVEEVGSDEFKRQVLMLAHTLKCKGWRKVPLDRFKDISIERISGALTNAVTGFSPEQKAEASVQELLLRIYGPQVSHLIDRETELSILRRLARKRIGPRLLGTFENGRFEEFFNARTLTKDDIRVPETSRHIAKRLKELHEGIELEDRERKMGPISWCYWYKWAPRTKEIMAYLDAPENLGKKGYICGSPWEKFEAAVEKYKAWLYGRYGGEENMKKQMIFAHNDAQYGNIMRLQASGKSPLLIPSNEHRQLVVIDFEYASANAPGFEFANHFCEWMSDYLDPTTPHFMHHTKFPTSQEQRNFLRAYVEHSLTSSFTASSKNVSMSGTTEPTTSSPSPVLRPSNRSSSSSLMPTFMLDARTPGASYKEEEATRQRGVDEEVDRLEGEAKAWRAASHAMWCAWAIVQAKIPEAGIEAVINGRVEKADEGKGGDGDGGEEDEFDYLGYAQQRALLFWGDMLTLGILTPEEVGREVVEKAKVVAW</sequence>
<protein>
    <submittedName>
        <fullName evidence="4">Kinase-like protein</fullName>
    </submittedName>
</protein>
<dbReference type="GO" id="GO:0004305">
    <property type="term" value="F:ethanolamine kinase activity"/>
    <property type="evidence" value="ECO:0007669"/>
    <property type="project" value="TreeGrafter"/>
</dbReference>
<feature type="region of interest" description="Disordered" evidence="2">
    <location>
        <begin position="138"/>
        <end position="178"/>
    </location>
</feature>
<dbReference type="GO" id="GO:0006646">
    <property type="term" value="P:phosphatidylethanolamine biosynthetic process"/>
    <property type="evidence" value="ECO:0007669"/>
    <property type="project" value="TreeGrafter"/>
</dbReference>
<reference evidence="4 5" key="1">
    <citation type="journal article" date="2018" name="Nat. Ecol. Evol.">
        <title>Pezizomycetes genomes reveal the molecular basis of ectomycorrhizal truffle lifestyle.</title>
        <authorList>
            <person name="Murat C."/>
            <person name="Payen T."/>
            <person name="Noel B."/>
            <person name="Kuo A."/>
            <person name="Morin E."/>
            <person name="Chen J."/>
            <person name="Kohler A."/>
            <person name="Krizsan K."/>
            <person name="Balestrini R."/>
            <person name="Da Silva C."/>
            <person name="Montanini B."/>
            <person name="Hainaut M."/>
            <person name="Levati E."/>
            <person name="Barry K.W."/>
            <person name="Belfiori B."/>
            <person name="Cichocki N."/>
            <person name="Clum A."/>
            <person name="Dockter R.B."/>
            <person name="Fauchery L."/>
            <person name="Guy J."/>
            <person name="Iotti M."/>
            <person name="Le Tacon F."/>
            <person name="Lindquist E.A."/>
            <person name="Lipzen A."/>
            <person name="Malagnac F."/>
            <person name="Mello A."/>
            <person name="Molinier V."/>
            <person name="Miyauchi S."/>
            <person name="Poulain J."/>
            <person name="Riccioni C."/>
            <person name="Rubini A."/>
            <person name="Sitrit Y."/>
            <person name="Splivallo R."/>
            <person name="Traeger S."/>
            <person name="Wang M."/>
            <person name="Zifcakova L."/>
            <person name="Wipf D."/>
            <person name="Zambonelli A."/>
            <person name="Paolocci F."/>
            <person name="Nowrousian M."/>
            <person name="Ottonello S."/>
            <person name="Baldrian P."/>
            <person name="Spatafora J.W."/>
            <person name="Henrissat B."/>
            <person name="Nagy L.G."/>
            <person name="Aury J.M."/>
            <person name="Wincker P."/>
            <person name="Grigoriev I.V."/>
            <person name="Bonfante P."/>
            <person name="Martin F.M."/>
        </authorList>
    </citation>
    <scope>NUCLEOTIDE SEQUENCE [LARGE SCALE GENOMIC DNA]</scope>
    <source>
        <strain evidence="4 5">120613-1</strain>
    </source>
</reference>
<feature type="region of interest" description="Disordered" evidence="2">
    <location>
        <begin position="1"/>
        <end position="87"/>
    </location>
</feature>
<comment type="similarity">
    <text evidence="1">Belongs to the choline/ethanolamine kinase family.</text>
</comment>
<dbReference type="InterPro" id="IPR007521">
    <property type="entry name" value="Choline_kin_N"/>
</dbReference>
<dbReference type="PANTHER" id="PTHR22603">
    <property type="entry name" value="CHOLINE/ETHANOALAMINE KINASE"/>
    <property type="match status" value="1"/>
</dbReference>
<dbReference type="GO" id="GO:0004103">
    <property type="term" value="F:choline kinase activity"/>
    <property type="evidence" value="ECO:0007669"/>
    <property type="project" value="TreeGrafter"/>
</dbReference>
<dbReference type="SUPFAM" id="SSF56112">
    <property type="entry name" value="Protein kinase-like (PK-like)"/>
    <property type="match status" value="1"/>
</dbReference>
<evidence type="ECO:0000259" key="3">
    <source>
        <dbReference type="Pfam" id="PF04428"/>
    </source>
</evidence>
<keyword evidence="5" id="KW-1185">Reference proteome</keyword>
<feature type="domain" description="Choline kinase N-terminal" evidence="3">
    <location>
        <begin position="182"/>
        <end position="223"/>
    </location>
</feature>
<dbReference type="Pfam" id="PF01633">
    <property type="entry name" value="Choline_kinase"/>
    <property type="match status" value="1"/>
</dbReference>
<dbReference type="STRING" id="1336337.A0A3N4KCS0"/>
<keyword evidence="4" id="KW-0418">Kinase</keyword>
<feature type="compositionally biased region" description="Low complexity" evidence="2">
    <location>
        <begin position="138"/>
        <end position="160"/>
    </location>
</feature>
<dbReference type="Pfam" id="PF04428">
    <property type="entry name" value="Choline_kin_N"/>
    <property type="match status" value="1"/>
</dbReference>
<evidence type="ECO:0000256" key="1">
    <source>
        <dbReference type="ARBA" id="ARBA00038211"/>
    </source>
</evidence>
<dbReference type="Gene3D" id="3.90.1200.10">
    <property type="match status" value="2"/>
</dbReference>
<feature type="region of interest" description="Disordered" evidence="2">
    <location>
        <begin position="510"/>
        <end position="545"/>
    </location>
</feature>
<evidence type="ECO:0000313" key="5">
    <source>
        <dbReference type="Proteomes" id="UP000276215"/>
    </source>
</evidence>